<comment type="subunit">
    <text evidence="12 13">Monomer. Binds crRNA and tracrRNA.</text>
</comment>
<dbReference type="InterPro" id="IPR033114">
    <property type="entry name" value="HNH_CAS9"/>
</dbReference>
<dbReference type="EC" id="3.1.-.-" evidence="13"/>
<dbReference type="InterPro" id="IPR040656">
    <property type="entry name" value="Cas9_WED_dom"/>
</dbReference>
<evidence type="ECO:0000256" key="8">
    <source>
        <dbReference type="ARBA" id="ARBA00022884"/>
    </source>
</evidence>
<evidence type="ECO:0000256" key="6">
    <source>
        <dbReference type="ARBA" id="ARBA00022801"/>
    </source>
</evidence>
<reference evidence="15 16" key="1">
    <citation type="journal article" date="2023" name="Int. J. Syst. Evol. Microbiol.">
        <title>Streptococcus sciuri sp. nov., Staphylococcus marylandisciuri sp. nov. and Staphylococcus americanisciuri sp. nov., isolated from faeces of eastern grey squirrel (Sciurus carolinensis).</title>
        <authorList>
            <person name="Volokhov D.V."/>
            <person name="Zagorodnyaya T.A."/>
            <person name="Furtak V.A."/>
            <person name="Nattanmai G."/>
            <person name="Randall L."/>
            <person name="Jose S."/>
            <person name="Gao Y."/>
            <person name="Eisenberg T."/>
            <person name="Delmonte P."/>
            <person name="Blom J."/>
            <person name="Mitchell K.K."/>
        </authorList>
    </citation>
    <scope>NUCLEOTIDE SEQUENCE [LARGE SCALE GENOMIC DNA]</scope>
    <source>
        <strain evidence="15 16">GRT3</strain>
    </source>
</reference>
<feature type="active site" description="Proton acceptor for HNH nuclease domain" evidence="13">
    <location>
        <position position="565"/>
    </location>
</feature>
<dbReference type="Proteomes" id="UP001205609">
    <property type="component" value="Unassembled WGS sequence"/>
</dbReference>
<dbReference type="InterPro" id="IPR036397">
    <property type="entry name" value="RNaseH_sf"/>
</dbReference>
<dbReference type="Pfam" id="PF22702">
    <property type="entry name" value="Cas9_RuvC"/>
    <property type="match status" value="1"/>
</dbReference>
<keyword evidence="10 13" id="KW-0238">DNA-binding</keyword>
<comment type="similarity">
    <text evidence="2">Belongs to the CRISPR-associated protein Cas9 family. Subtype II-A subfamily.</text>
</comment>
<comment type="caution">
    <text evidence="15">The sequence shown here is derived from an EMBL/GenBank/DDBJ whole genome shotgun (WGS) entry which is preliminary data.</text>
</comment>
<feature type="binding site" evidence="13">
    <location>
        <position position="489"/>
    </location>
    <ligand>
        <name>Mg(2+)</name>
        <dbReference type="ChEBI" id="CHEBI:18420"/>
        <label>1</label>
    </ligand>
</feature>
<evidence type="ECO:0000256" key="11">
    <source>
        <dbReference type="ARBA" id="ARBA00023211"/>
    </source>
</evidence>
<evidence type="ECO:0000313" key="15">
    <source>
        <dbReference type="EMBL" id="MCS4485689.1"/>
    </source>
</evidence>
<dbReference type="EMBL" id="JANUXY010000001">
    <property type="protein sequence ID" value="MCS4485689.1"/>
    <property type="molecule type" value="Genomic_DNA"/>
</dbReference>
<feature type="binding site" evidence="13">
    <location>
        <position position="489"/>
    </location>
    <ligand>
        <name>Mg(2+)</name>
        <dbReference type="ChEBI" id="CHEBI:18420"/>
        <label>2</label>
    </ligand>
</feature>
<evidence type="ECO:0000256" key="2">
    <source>
        <dbReference type="ARBA" id="ARBA00005244"/>
    </source>
</evidence>
<keyword evidence="6 13" id="KW-0378">Hydrolase</keyword>
<evidence type="ECO:0000256" key="4">
    <source>
        <dbReference type="ARBA" id="ARBA00022723"/>
    </source>
</evidence>
<evidence type="ECO:0000313" key="16">
    <source>
        <dbReference type="Proteomes" id="UP001205609"/>
    </source>
</evidence>
<dbReference type="Pfam" id="PF18061">
    <property type="entry name" value="CRISPR_Cas9_WED"/>
    <property type="match status" value="1"/>
</dbReference>
<evidence type="ECO:0000256" key="7">
    <source>
        <dbReference type="ARBA" id="ARBA00022842"/>
    </source>
</evidence>
<dbReference type="Pfam" id="PF13395">
    <property type="entry name" value="HNH_4"/>
    <property type="match status" value="1"/>
</dbReference>
<keyword evidence="5 13" id="KW-0255">Endonuclease</keyword>
<keyword evidence="3 13" id="KW-0540">Nuclease</keyword>
<evidence type="ECO:0000256" key="10">
    <source>
        <dbReference type="ARBA" id="ARBA00023125"/>
    </source>
</evidence>
<dbReference type="InterPro" id="IPR003615">
    <property type="entry name" value="HNH_nuc"/>
</dbReference>
<keyword evidence="4 13" id="KW-0479">Metal-binding</keyword>
<evidence type="ECO:0000259" key="14">
    <source>
        <dbReference type="PROSITE" id="PS51749"/>
    </source>
</evidence>
<dbReference type="GO" id="GO:0004519">
    <property type="term" value="F:endonuclease activity"/>
    <property type="evidence" value="ECO:0007669"/>
    <property type="project" value="UniProtKB-KW"/>
</dbReference>
<feature type="binding site" evidence="13">
    <location>
        <position position="709"/>
    </location>
    <ligand>
        <name>Mg(2+)</name>
        <dbReference type="ChEBI" id="CHEBI:18420"/>
        <label>2</label>
    </ligand>
</feature>
<evidence type="ECO:0000256" key="3">
    <source>
        <dbReference type="ARBA" id="ARBA00022722"/>
    </source>
</evidence>
<comment type="domain">
    <text evidence="13">Has 2 endonuclease domains. The discontinuous RuvC-like domain cleaves the target DNA noncomplementary to crRNA while the HNH nuclease domain cleaves the target DNA complementary to crRNA.</text>
</comment>
<sequence length="1056" mass="123902">MAYHMAHKYILGLDIGIASVGYGLIDYDTRSIIDAGVRLFPEANADNNLGRRAKRGARRLKRRRIHRLDRVKALLSEYKIISDCVPVNNQPYDIRVKGLTERLNKDEIAVALLHIAKRRGIHNIDVVTDKEEVSSDSLSTKDQLNKNAVYLETRYVCELQKERLEKDGHVRGVENRFLTKDIVREAKKIIETQAHYYPEIDEVFKEKYIALVETRREYYEGPGKGSPYGWDADVKKWYQLMMGHCTYFPEEYRSVKYAYTADLYNALNDLNNLTIARDENNKLEYYEKYHIIENIFKQKKNPTLKQIAKEIGVNDIDISGYRITKSGQPQFTSFKLYHDLKKVVKDQSILDDVELLDQIAEILTIYQDKNSIIEELGRLEYLLTEYDKNVISELTGYTGTHSLSLKCMKIIIEELWHSSMNQMEIFTYLNMKPKKYELQGHKKIPTDMIEDAILSPVVKRSFKQAIGVVNAVIKKYGLPKDIIIELARESNSAEQRRYLNDLQKKNEKTRKRVEEIIKKYGNENAKRLVQKIKLHDAQEGKCLYSLKAIPLEDLLCNPENYEVDHIIPRSVSFDDSMHNKVLVRSEQNAKKANRTPYQYLTSVDADISYPEFKQHILNLAKNKDRMSKKKREYLLEERNINKYDVQKEFINRNLVDTRYTTRELTTLLKSYFSINNLDVKVKTINGSFTDFLRKRWRFKKDRNEGYKHHAEDALIIANADYLFKEHKLLKEIKDVSEISAVENSSDVKDEDQYEEVFGGYHQIENIKKYKITKFSHRVDKKPNRQLINDTIYSTRIKNDDIYVVNTLVNLYDKSNNNVKKVFNKNPENLLMYHHDPQTFEKLKTVMAQYENEKNPLAKYYEETGQYLTKYAKRDNGPAIFKIKYYGNRQSDCLDITKNYPNARNKVIQLSQKSFRFDVYKTTKGYKFVSIAYLTLKKSNNQYVIPAETYEQLKESKKIAKDAIFIGSFYTNDIIQINGNKYRVIGVNSDKSNKIEVNRIDMSQKDYIKLHEDEKNDRIKLIIGRNTTDIEKYHTDILGNMYKGKRPKAPQMVFKKG</sequence>
<keyword evidence="8 13" id="KW-0694">RNA-binding</keyword>
<dbReference type="Pfam" id="PF21574">
    <property type="entry name" value="Cas9_PI_C"/>
    <property type="match status" value="1"/>
</dbReference>
<dbReference type="InterPro" id="IPR040555">
    <property type="entry name" value="Cas9_PI2"/>
</dbReference>
<dbReference type="InterPro" id="IPR055228">
    <property type="entry name" value="Cas9_RuvC"/>
</dbReference>
<comment type="similarity">
    <text evidence="13">Belongs to the CRISPR-associated Cas9 family.</text>
</comment>
<protein>
    <recommendedName>
        <fullName evidence="13">CRISPR-associated endonuclease Cas9</fullName>
        <ecNumber evidence="13">3.1.-.-</ecNumber>
    </recommendedName>
</protein>
<evidence type="ECO:0000256" key="5">
    <source>
        <dbReference type="ARBA" id="ARBA00022759"/>
    </source>
</evidence>
<evidence type="ECO:0000256" key="9">
    <source>
        <dbReference type="ARBA" id="ARBA00023118"/>
    </source>
</evidence>
<keyword evidence="16" id="KW-1185">Reference proteome</keyword>
<keyword evidence="11" id="KW-0464">Manganese</keyword>
<evidence type="ECO:0000256" key="1">
    <source>
        <dbReference type="ARBA" id="ARBA00001946"/>
    </source>
</evidence>
<dbReference type="NCBIfam" id="TIGR01865">
    <property type="entry name" value="cas_Csn1"/>
    <property type="match status" value="1"/>
</dbReference>
<dbReference type="Gene3D" id="3.30.420.10">
    <property type="entry name" value="Ribonuclease H-like superfamily/Ribonuclease H"/>
    <property type="match status" value="3"/>
</dbReference>
<proteinExistence type="inferred from homology"/>
<feature type="active site" description="For RuvC-like nuclease domain" evidence="13">
    <location>
        <position position="14"/>
    </location>
</feature>
<dbReference type="Pfam" id="PF18070">
    <property type="entry name" value="Cas9_PI2"/>
    <property type="match status" value="1"/>
</dbReference>
<evidence type="ECO:0000256" key="12">
    <source>
        <dbReference type="ARBA" id="ARBA00046380"/>
    </source>
</evidence>
<feature type="domain" description="HNH Cas9-type" evidence="14">
    <location>
        <begin position="488"/>
        <end position="654"/>
    </location>
</feature>
<feature type="binding site" evidence="13">
    <location>
        <position position="14"/>
    </location>
    <ligand>
        <name>Mg(2+)</name>
        <dbReference type="ChEBI" id="CHEBI:18420"/>
        <label>2</label>
    </ligand>
</feature>
<dbReference type="InterPro" id="IPR028629">
    <property type="entry name" value="Cas9"/>
</dbReference>
<keyword evidence="7 13" id="KW-0460">Magnesium</keyword>
<comment type="cofactor">
    <cofactor evidence="1 13">
        <name>Mg(2+)</name>
        <dbReference type="ChEBI" id="CHEBI:18420"/>
    </cofactor>
</comment>
<dbReference type="HAMAP" id="MF_01480">
    <property type="entry name" value="Cas9"/>
    <property type="match status" value="1"/>
</dbReference>
<evidence type="ECO:0000256" key="13">
    <source>
        <dbReference type="HAMAP-Rule" id="MF_01480"/>
    </source>
</evidence>
<keyword evidence="9 13" id="KW-0051">Antiviral defense</keyword>
<accession>A0ABT2EZQ9</accession>
<feature type="binding site" evidence="13">
    <location>
        <position position="485"/>
    </location>
    <ligand>
        <name>Mg(2+)</name>
        <dbReference type="ChEBI" id="CHEBI:18420"/>
        <label>1</label>
    </ligand>
</feature>
<dbReference type="PROSITE" id="PS51749">
    <property type="entry name" value="HNH_CAS9"/>
    <property type="match status" value="1"/>
</dbReference>
<comment type="function">
    <text evidence="13">CRISPR (clustered regularly interspaced short palindromic repeat) is an adaptive immune system that provides protection against mobile genetic elements (viruses, transposable elements and conjugative plasmids). CRISPR clusters contain spacers, sequences complementary to antecedent mobile elements, and target invading nucleic acids. CRISPR clusters are transcribed and processed into CRISPR RNA (crRNA). In type II CRISPR systems correct processing of pre-crRNA requires a trans-encoded small RNA (tracrRNA), endogenous ribonuclease 3 (rnc) and this protein. The tracrRNA serves as a guide for ribonuclease 3-aided processing of pre-crRNA. Subsequently Cas9/crRNA/tracrRNA endonucleolytically cleaves linear or circular dsDNA target complementary to the spacer; Cas9 is inactive in the absence of the 2 guide RNAs (gRNA). Cas9 recognizes the protospacer adjacent motif (PAM) in the CRISPR repeat sequences to help distinguish self versus nonself, as targets within the bacterial CRISPR locus do not have PAMs. PAM recognition is also required for catalytic activity.</text>
</comment>
<feature type="binding site" evidence="13">
    <location>
        <position position="14"/>
    </location>
    <ligand>
        <name>Mg(2+)</name>
        <dbReference type="ChEBI" id="CHEBI:18420"/>
        <label>1</label>
    </ligand>
</feature>
<dbReference type="InterPro" id="IPR049473">
    <property type="entry name" value="Cas9_PI_C"/>
</dbReference>
<organism evidence="15 16">
    <name type="scientific">Staphylococcus americanisciuri</name>
    <dbReference type="NCBI Taxonomy" id="2973940"/>
    <lineage>
        <taxon>Bacteria</taxon>
        <taxon>Bacillati</taxon>
        <taxon>Bacillota</taxon>
        <taxon>Bacilli</taxon>
        <taxon>Bacillales</taxon>
        <taxon>Staphylococcaceae</taxon>
        <taxon>Staphylococcus</taxon>
    </lineage>
</organism>
<name>A0ABT2EZQ9_9STAP</name>
<gene>
    <name evidence="13 15" type="primary">cas9</name>
    <name evidence="15" type="ORF">NXS11_02140</name>
</gene>